<organism evidence="14 15">
    <name type="scientific">Lithohypha guttulata</name>
    <dbReference type="NCBI Taxonomy" id="1690604"/>
    <lineage>
        <taxon>Eukaryota</taxon>
        <taxon>Fungi</taxon>
        <taxon>Dikarya</taxon>
        <taxon>Ascomycota</taxon>
        <taxon>Pezizomycotina</taxon>
        <taxon>Eurotiomycetes</taxon>
        <taxon>Chaetothyriomycetidae</taxon>
        <taxon>Chaetothyriales</taxon>
        <taxon>Trichomeriaceae</taxon>
        <taxon>Lithohypha</taxon>
    </lineage>
</organism>
<dbReference type="EC" id="4.6.1.19" evidence="4"/>
<dbReference type="InterPro" id="IPR036430">
    <property type="entry name" value="RNase_T2-like_sf"/>
</dbReference>
<dbReference type="Proteomes" id="UP001345013">
    <property type="component" value="Unassembled WGS sequence"/>
</dbReference>
<keyword evidence="9" id="KW-0378">Hydrolase</keyword>
<dbReference type="PROSITE" id="PS00531">
    <property type="entry name" value="RNASE_T2_2"/>
    <property type="match status" value="1"/>
</dbReference>
<keyword evidence="6" id="KW-0926">Vacuole</keyword>
<proteinExistence type="inferred from homology"/>
<evidence type="ECO:0000256" key="6">
    <source>
        <dbReference type="ARBA" id="ARBA00022554"/>
    </source>
</evidence>
<evidence type="ECO:0000256" key="11">
    <source>
        <dbReference type="ARBA" id="ARBA00025494"/>
    </source>
</evidence>
<dbReference type="InterPro" id="IPR033130">
    <property type="entry name" value="RNase_T2_His_AS_2"/>
</dbReference>
<reference evidence="14 15" key="1">
    <citation type="submission" date="2023-08" db="EMBL/GenBank/DDBJ databases">
        <title>Black Yeasts Isolated from many extreme environments.</title>
        <authorList>
            <person name="Coleine C."/>
            <person name="Stajich J.E."/>
            <person name="Selbmann L."/>
        </authorList>
    </citation>
    <scope>NUCLEOTIDE SEQUENCE [LARGE SCALE GENOMIC DNA]</scope>
    <source>
        <strain evidence="14 15">CCFEE 5885</strain>
    </source>
</reference>
<evidence type="ECO:0000256" key="7">
    <source>
        <dbReference type="ARBA" id="ARBA00022722"/>
    </source>
</evidence>
<gene>
    <name evidence="14" type="primary">RBT7</name>
    <name evidence="14" type="ORF">LTR24_001389</name>
</gene>
<evidence type="ECO:0000256" key="9">
    <source>
        <dbReference type="ARBA" id="ARBA00022759"/>
    </source>
</evidence>
<dbReference type="SUPFAM" id="SSF55895">
    <property type="entry name" value="Ribonuclease Rh-like"/>
    <property type="match status" value="1"/>
</dbReference>
<keyword evidence="7" id="KW-0540">Nuclease</keyword>
<comment type="similarity">
    <text evidence="3 12">Belongs to the RNase T2 family.</text>
</comment>
<evidence type="ECO:0000256" key="8">
    <source>
        <dbReference type="ARBA" id="ARBA00022729"/>
    </source>
</evidence>
<dbReference type="PANTHER" id="PTHR11240">
    <property type="entry name" value="RIBONUCLEASE T2"/>
    <property type="match status" value="1"/>
</dbReference>
<evidence type="ECO:0000256" key="5">
    <source>
        <dbReference type="ARBA" id="ARBA00022490"/>
    </source>
</evidence>
<evidence type="ECO:0000256" key="4">
    <source>
        <dbReference type="ARBA" id="ARBA00012571"/>
    </source>
</evidence>
<evidence type="ECO:0000313" key="15">
    <source>
        <dbReference type="Proteomes" id="UP001345013"/>
    </source>
</evidence>
<evidence type="ECO:0000256" key="2">
    <source>
        <dbReference type="ARBA" id="ARBA00004496"/>
    </source>
</evidence>
<comment type="caution">
    <text evidence="14">The sequence shown here is derived from an EMBL/GenBank/DDBJ whole genome shotgun (WGS) entry which is preliminary data.</text>
</comment>
<comment type="function">
    <text evidence="11">Rnase which modulates cell survival under stress conditions. Released from the vacuole to the cytoplasm during stress to promote tRNA and rRNA cleavage and to activate separately a downstream pathway that promotes cell death. Involved in cell size, vacuolar morphology and growth at high temperatures and high salt concentration.</text>
</comment>
<evidence type="ECO:0000256" key="1">
    <source>
        <dbReference type="ARBA" id="ARBA00004410"/>
    </source>
</evidence>
<evidence type="ECO:0000256" key="10">
    <source>
        <dbReference type="ARBA" id="ARBA00023180"/>
    </source>
</evidence>
<accession>A0ABR0KKS2</accession>
<keyword evidence="5" id="KW-0963">Cytoplasm</keyword>
<protein>
    <recommendedName>
        <fullName evidence="4">ribonuclease T2</fullName>
        <ecNumber evidence="4">4.6.1.19</ecNumber>
    </recommendedName>
</protein>
<evidence type="ECO:0000313" key="14">
    <source>
        <dbReference type="EMBL" id="KAK5099491.1"/>
    </source>
</evidence>
<evidence type="ECO:0000256" key="12">
    <source>
        <dbReference type="RuleBase" id="RU004328"/>
    </source>
</evidence>
<dbReference type="EMBL" id="JAVRRG010000010">
    <property type="protein sequence ID" value="KAK5099491.1"/>
    <property type="molecule type" value="Genomic_DNA"/>
</dbReference>
<keyword evidence="10" id="KW-0325">Glycoprotein</keyword>
<keyword evidence="15" id="KW-1185">Reference proteome</keyword>
<dbReference type="Pfam" id="PF00445">
    <property type="entry name" value="Ribonuclease_T2"/>
    <property type="match status" value="1"/>
</dbReference>
<dbReference type="Gene3D" id="3.90.730.10">
    <property type="entry name" value="Ribonuclease T2-like"/>
    <property type="match status" value="1"/>
</dbReference>
<name>A0ABR0KKS2_9EURO</name>
<keyword evidence="8" id="KW-0732">Signal</keyword>
<evidence type="ECO:0000259" key="13">
    <source>
        <dbReference type="Pfam" id="PF25488"/>
    </source>
</evidence>
<dbReference type="PANTHER" id="PTHR11240:SF22">
    <property type="entry name" value="RIBONUCLEASE T2"/>
    <property type="match status" value="1"/>
</dbReference>
<comment type="subcellular location">
    <subcellularLocation>
        <location evidence="2">Cytoplasm</location>
    </subcellularLocation>
    <subcellularLocation>
        <location evidence="1">Vacuole lumen</location>
    </subcellularLocation>
</comment>
<evidence type="ECO:0000256" key="3">
    <source>
        <dbReference type="ARBA" id="ARBA00007469"/>
    </source>
</evidence>
<feature type="domain" description="RNase T2-like C-terminal" evidence="13">
    <location>
        <begin position="233"/>
        <end position="301"/>
    </location>
</feature>
<keyword evidence="9" id="KW-0255">Endonuclease</keyword>
<dbReference type="Pfam" id="PF25488">
    <property type="entry name" value="RNaseT2L_C"/>
    <property type="match status" value="1"/>
</dbReference>
<dbReference type="GO" id="GO:0033897">
    <property type="term" value="F:ribonuclease T2 activity"/>
    <property type="evidence" value="ECO:0007669"/>
    <property type="project" value="UniProtKB-EC"/>
</dbReference>
<dbReference type="InterPro" id="IPR057328">
    <property type="entry name" value="RNaseT2L_C"/>
</dbReference>
<dbReference type="InterPro" id="IPR001568">
    <property type="entry name" value="RNase_T2-like"/>
</dbReference>
<sequence length="439" mass="49469">MEFMTKHWLSLDSRNANLWSHEWNKHGTCISTLEPQCYNKDKSMPHSPQEPADGDVLDYFTHAALLYSTLPTFDFFARHGIVPSYEDTYELDHLRQAIRDSQHGHEATIRCRNHNELSEIWYSFNVRADLRHALDLWWDGNKQWNSWVPADPQGIRYLPKDGQKPVPSPTATATMTSHAHTATATATETVGPTARPFTGKGRLMVKIISDPSTTDAKTIISTDSTEHDQDALISAPVPSQYTGCLIRNGRWYASRSLTSCATFTAHDDVRAALAMNDDDDTNYHLFTLASRLAPCSFVRSSETSKNRDASADVQRQAQNQAGLHNRASLISDSEFQQPLSPLSFVDGQLLQPMSFSCDAQLPFQSILSNNATIDNQHSEMAKRLTLGERHQSVFWAEGMPRGHEQVRLWTDGGEDGDETEKGEMRDGRRVKVEVYWEAI</sequence>
<keyword evidence="14" id="KW-0456">Lyase</keyword>